<accession>A0AAW0R7A8</accession>
<dbReference type="Pfam" id="PF00069">
    <property type="entry name" value="Pkinase"/>
    <property type="match status" value="1"/>
</dbReference>
<dbReference type="InterPro" id="IPR000719">
    <property type="entry name" value="Prot_kinase_dom"/>
</dbReference>
<protein>
    <recommendedName>
        <fullName evidence="1">Protein kinase domain-containing protein</fullName>
    </recommendedName>
</protein>
<dbReference type="AlphaFoldDB" id="A0AAW0R7A8"/>
<dbReference type="SUPFAM" id="SSF56112">
    <property type="entry name" value="Protein kinase-like (PK-like)"/>
    <property type="match status" value="1"/>
</dbReference>
<dbReference type="GO" id="GO:0005524">
    <property type="term" value="F:ATP binding"/>
    <property type="evidence" value="ECO:0007669"/>
    <property type="project" value="InterPro"/>
</dbReference>
<evidence type="ECO:0000313" key="3">
    <source>
        <dbReference type="Proteomes" id="UP001392437"/>
    </source>
</evidence>
<feature type="domain" description="Protein kinase" evidence="1">
    <location>
        <begin position="206"/>
        <end position="561"/>
    </location>
</feature>
<dbReference type="InterPro" id="IPR011009">
    <property type="entry name" value="Kinase-like_dom_sf"/>
</dbReference>
<name>A0AAW0R7A8_9PEZI</name>
<proteinExistence type="predicted"/>
<dbReference type="SMART" id="SM00220">
    <property type="entry name" value="S_TKc"/>
    <property type="match status" value="1"/>
</dbReference>
<organism evidence="2 3">
    <name type="scientific">Apiospora kogelbergensis</name>
    <dbReference type="NCBI Taxonomy" id="1337665"/>
    <lineage>
        <taxon>Eukaryota</taxon>
        <taxon>Fungi</taxon>
        <taxon>Dikarya</taxon>
        <taxon>Ascomycota</taxon>
        <taxon>Pezizomycotina</taxon>
        <taxon>Sordariomycetes</taxon>
        <taxon>Xylariomycetidae</taxon>
        <taxon>Amphisphaeriales</taxon>
        <taxon>Apiosporaceae</taxon>
        <taxon>Apiospora</taxon>
    </lineage>
</organism>
<dbReference type="PROSITE" id="PS50011">
    <property type="entry name" value="PROTEIN_KINASE_DOM"/>
    <property type="match status" value="1"/>
</dbReference>
<evidence type="ECO:0000313" key="2">
    <source>
        <dbReference type="EMBL" id="KAK8129671.1"/>
    </source>
</evidence>
<keyword evidence="3" id="KW-1185">Reference proteome</keyword>
<dbReference type="PANTHER" id="PTHR24359">
    <property type="entry name" value="SERINE/THREONINE-PROTEIN KINASE SBK1"/>
    <property type="match status" value="1"/>
</dbReference>
<sequence length="571" mass="64959">MSQETGERHPICLCSEDICQCAIGVLRDNRLQALLLASQEDVSNGRLRFFPRESVVREISPAFISKVLQKFADTGDNITADVQEATNRVIPRGSCYCRKSLCTRNRVIFASLLFAGLHDILVHFFDAAPSKSCDSSLWKLSQENIEFGDDDTIFRRIQDLEAAQKQLFLYWRHQLQAMCFLKTEDENEIKKLGPEDGVEDSMCLPWTSVERPGIRLPATASTGTLIIDMSSAKVEKACIQQSHHTLDFDHELMINNKLPRGDRIVALLAAFQYRGTLYLMFPWAELGDLRAIWQGYSSQPPKVTGQKIRHAEWYTPEWLLEECLGIASAVAEIHGLGESAQRNPCVFHTDIKPDNILVYRDRNRVFLKLADFGHSFVVTQESPDILGAPMLNAMSYRAPEYDVQDTVTIKYDVWSLGCVFLEFITWALKGCNGVIEFSDKRIREEKDPRANFESLSEDTFFKRVAGRRGHLSWPKIFDVDMESLDGSFTRQRKFGLPKVNRRIVTQIREPVSTHLQELSSTLSSEDGIQQLLGVIKDHMLVIDPKKRASSGEVQRIVSNMIKKPRARSQHD</sequence>
<dbReference type="PANTHER" id="PTHR24359:SF37">
    <property type="entry name" value="PROTEIN KINASE DOMAIN-CONTAINING PROTEIN"/>
    <property type="match status" value="1"/>
</dbReference>
<dbReference type="PROSITE" id="PS00108">
    <property type="entry name" value="PROTEIN_KINASE_ST"/>
    <property type="match status" value="1"/>
</dbReference>
<comment type="caution">
    <text evidence="2">The sequence shown here is derived from an EMBL/GenBank/DDBJ whole genome shotgun (WGS) entry which is preliminary data.</text>
</comment>
<evidence type="ECO:0000259" key="1">
    <source>
        <dbReference type="PROSITE" id="PS50011"/>
    </source>
</evidence>
<dbReference type="Proteomes" id="UP001392437">
    <property type="component" value="Unassembled WGS sequence"/>
</dbReference>
<dbReference type="Gene3D" id="1.10.510.10">
    <property type="entry name" value="Transferase(Phosphotransferase) domain 1"/>
    <property type="match status" value="1"/>
</dbReference>
<dbReference type="InterPro" id="IPR008271">
    <property type="entry name" value="Ser/Thr_kinase_AS"/>
</dbReference>
<dbReference type="EMBL" id="JAQQWP010000002">
    <property type="protein sequence ID" value="KAK8129671.1"/>
    <property type="molecule type" value="Genomic_DNA"/>
</dbReference>
<gene>
    <name evidence="2" type="ORF">PG999_002051</name>
</gene>
<reference evidence="2 3" key="1">
    <citation type="submission" date="2023-01" db="EMBL/GenBank/DDBJ databases">
        <title>Analysis of 21 Apiospora genomes using comparative genomics revels a genus with tremendous synthesis potential of carbohydrate active enzymes and secondary metabolites.</title>
        <authorList>
            <person name="Sorensen T."/>
        </authorList>
    </citation>
    <scope>NUCLEOTIDE SEQUENCE [LARGE SCALE GENOMIC DNA]</scope>
    <source>
        <strain evidence="2 3">CBS 117206</strain>
    </source>
</reference>
<dbReference type="GO" id="GO:0004674">
    <property type="term" value="F:protein serine/threonine kinase activity"/>
    <property type="evidence" value="ECO:0007669"/>
    <property type="project" value="TreeGrafter"/>
</dbReference>